<dbReference type="InterPro" id="IPR050204">
    <property type="entry name" value="AraC_XylS_family_regulators"/>
</dbReference>
<dbReference type="RefSeq" id="WP_336601106.1">
    <property type="nucleotide sequence ID" value="NZ_JACFYJ010000071.1"/>
</dbReference>
<reference evidence="5 6" key="1">
    <citation type="journal article" date="2022" name="Arch. Microbiol.">
        <title>Paraburkholderia bengalensis sp. nov. isolated from roots of Oryza sativa, IR64.</title>
        <authorList>
            <person name="Nag P."/>
            <person name="Mondal N."/>
            <person name="Sarkar J."/>
            <person name="Das S."/>
        </authorList>
    </citation>
    <scope>NUCLEOTIDE SEQUENCE [LARGE SCALE GENOMIC DNA]</scope>
    <source>
        <strain evidence="5 6">IR64_4_BI</strain>
    </source>
</reference>
<protein>
    <submittedName>
        <fullName evidence="5">Helix-turn-helix transcriptional regulator</fullName>
    </submittedName>
</protein>
<evidence type="ECO:0000256" key="2">
    <source>
        <dbReference type="ARBA" id="ARBA00023125"/>
    </source>
</evidence>
<evidence type="ECO:0000256" key="1">
    <source>
        <dbReference type="ARBA" id="ARBA00023015"/>
    </source>
</evidence>
<comment type="caution">
    <text evidence="5">The sequence shown here is derived from an EMBL/GenBank/DDBJ whole genome shotgun (WGS) entry which is preliminary data.</text>
</comment>
<evidence type="ECO:0000256" key="3">
    <source>
        <dbReference type="ARBA" id="ARBA00023163"/>
    </source>
</evidence>
<proteinExistence type="predicted"/>
<dbReference type="Gene3D" id="1.10.10.60">
    <property type="entry name" value="Homeodomain-like"/>
    <property type="match status" value="2"/>
</dbReference>
<dbReference type="PANTHER" id="PTHR46796">
    <property type="entry name" value="HTH-TYPE TRANSCRIPTIONAL ACTIVATOR RHAS-RELATED"/>
    <property type="match status" value="1"/>
</dbReference>
<evidence type="ECO:0000259" key="4">
    <source>
        <dbReference type="PROSITE" id="PS01124"/>
    </source>
</evidence>
<dbReference type="SUPFAM" id="SSF46689">
    <property type="entry name" value="Homeodomain-like"/>
    <property type="match status" value="2"/>
</dbReference>
<dbReference type="PROSITE" id="PS00041">
    <property type="entry name" value="HTH_ARAC_FAMILY_1"/>
    <property type="match status" value="1"/>
</dbReference>
<name>A0ABU8J0B4_9BURK</name>
<dbReference type="PROSITE" id="PS01124">
    <property type="entry name" value="HTH_ARAC_FAMILY_2"/>
    <property type="match status" value="1"/>
</dbReference>
<feature type="domain" description="HTH araC/xylS-type" evidence="4">
    <location>
        <begin position="33"/>
        <end position="131"/>
    </location>
</feature>
<sequence length="143" mass="16136">MDRAILRRKPNERSSARNSIRNSCAAGELVAIEAARDLMLATPGYGLSIDAIAVSVHMSKRHFLRLFKRVTGTTPHSWRMEKRVRGSMVDLRNGDLSLTQIAHQYGFADHAHYTRVFKRIVGTPPSVWRVTAVSDSTDKFEKL</sequence>
<evidence type="ECO:0000313" key="6">
    <source>
        <dbReference type="Proteomes" id="UP001386437"/>
    </source>
</evidence>
<dbReference type="SMART" id="SM00342">
    <property type="entry name" value="HTH_ARAC"/>
    <property type="match status" value="1"/>
</dbReference>
<dbReference type="Pfam" id="PF12833">
    <property type="entry name" value="HTH_18"/>
    <property type="match status" value="1"/>
</dbReference>
<accession>A0ABU8J0B4</accession>
<keyword evidence="1" id="KW-0805">Transcription regulation</keyword>
<dbReference type="InterPro" id="IPR018060">
    <property type="entry name" value="HTH_AraC"/>
</dbReference>
<evidence type="ECO:0000313" key="5">
    <source>
        <dbReference type="EMBL" id="MEI6001359.1"/>
    </source>
</evidence>
<keyword evidence="2" id="KW-0238">DNA-binding</keyword>
<gene>
    <name evidence="5" type="ORF">H3V53_30595</name>
</gene>
<dbReference type="InterPro" id="IPR018062">
    <property type="entry name" value="HTH_AraC-typ_CS"/>
</dbReference>
<dbReference type="Proteomes" id="UP001386437">
    <property type="component" value="Unassembled WGS sequence"/>
</dbReference>
<keyword evidence="6" id="KW-1185">Reference proteome</keyword>
<keyword evidence="3" id="KW-0804">Transcription</keyword>
<dbReference type="EMBL" id="JACFYJ010000071">
    <property type="protein sequence ID" value="MEI6001359.1"/>
    <property type="molecule type" value="Genomic_DNA"/>
</dbReference>
<dbReference type="InterPro" id="IPR009057">
    <property type="entry name" value="Homeodomain-like_sf"/>
</dbReference>
<organism evidence="5 6">
    <name type="scientific">Paraburkholderia bengalensis</name>
    <dbReference type="NCBI Taxonomy" id="2747562"/>
    <lineage>
        <taxon>Bacteria</taxon>
        <taxon>Pseudomonadati</taxon>
        <taxon>Pseudomonadota</taxon>
        <taxon>Betaproteobacteria</taxon>
        <taxon>Burkholderiales</taxon>
        <taxon>Burkholderiaceae</taxon>
        <taxon>Paraburkholderia</taxon>
    </lineage>
</organism>